<keyword evidence="2" id="KW-1133">Transmembrane helix</keyword>
<dbReference type="PANTHER" id="PTHR33429:SF2">
    <property type="entry name" value="OS01G0888850 PROTEIN"/>
    <property type="match status" value="1"/>
</dbReference>
<reference evidence="4" key="1">
    <citation type="journal article" date="2019" name="Gigascience">
        <title>De novo genome assembly of the endangered Acer yangbiense, a plant species with extremely small populations endemic to Yunnan Province, China.</title>
        <authorList>
            <person name="Yang J."/>
            <person name="Wariss H.M."/>
            <person name="Tao L."/>
            <person name="Zhang R."/>
            <person name="Yun Q."/>
            <person name="Hollingsworth P."/>
            <person name="Dao Z."/>
            <person name="Luo G."/>
            <person name="Guo H."/>
            <person name="Ma Y."/>
            <person name="Sun W."/>
        </authorList>
    </citation>
    <scope>NUCLEOTIDE SEQUENCE [LARGE SCALE GENOMIC DNA]</scope>
    <source>
        <strain evidence="4">cv. br00</strain>
    </source>
</reference>
<dbReference type="EMBL" id="VDCV01000009">
    <property type="protein sequence ID" value="KAB5541364.1"/>
    <property type="molecule type" value="Genomic_DNA"/>
</dbReference>
<feature type="region of interest" description="Disordered" evidence="1">
    <location>
        <begin position="1"/>
        <end position="21"/>
    </location>
</feature>
<evidence type="ECO:0000313" key="4">
    <source>
        <dbReference type="Proteomes" id="UP000326939"/>
    </source>
</evidence>
<evidence type="ECO:0000256" key="1">
    <source>
        <dbReference type="SAM" id="MobiDB-lite"/>
    </source>
</evidence>
<dbReference type="Proteomes" id="UP000326939">
    <property type="component" value="Chromosome 9"/>
</dbReference>
<accession>A0A5N5LF01</accession>
<dbReference type="PANTHER" id="PTHR33429">
    <property type="entry name" value="OS02G0708000 PROTEIN-RELATED"/>
    <property type="match status" value="1"/>
</dbReference>
<evidence type="ECO:0000256" key="2">
    <source>
        <dbReference type="SAM" id="Phobius"/>
    </source>
</evidence>
<proteinExistence type="predicted"/>
<sequence length="229" mass="25305">MSGPLDQQQQQQETPPMEGTQQAAYTTHTGYGSVGPVIAVLAVITILGVIAGMIGRVCSSRRILGHGQYDIEGWVERKCSSCLDGHVAPPPTRPADIPVAAPVVKEGPQETREEKQEQIQHKPLAGLDCFSIHQISPNLLLIFITSSFENYLCRGNVVAVNFLLLLLAFRLKKARENYVQLPEILLSHHRSSGYVGRRDPILEEEAISHGEHHHESGTRKDLKYRTDGS</sequence>
<keyword evidence="2" id="KW-0812">Transmembrane</keyword>
<comment type="caution">
    <text evidence="3">The sequence shown here is derived from an EMBL/GenBank/DDBJ whole genome shotgun (WGS) entry which is preliminary data.</text>
</comment>
<organism evidence="3 4">
    <name type="scientific">Salix brachista</name>
    <dbReference type="NCBI Taxonomy" id="2182728"/>
    <lineage>
        <taxon>Eukaryota</taxon>
        <taxon>Viridiplantae</taxon>
        <taxon>Streptophyta</taxon>
        <taxon>Embryophyta</taxon>
        <taxon>Tracheophyta</taxon>
        <taxon>Spermatophyta</taxon>
        <taxon>Magnoliopsida</taxon>
        <taxon>eudicotyledons</taxon>
        <taxon>Gunneridae</taxon>
        <taxon>Pentapetalae</taxon>
        <taxon>rosids</taxon>
        <taxon>fabids</taxon>
        <taxon>Malpighiales</taxon>
        <taxon>Salicaceae</taxon>
        <taxon>Saliceae</taxon>
        <taxon>Salix</taxon>
    </lineage>
</organism>
<keyword evidence="4" id="KW-1185">Reference proteome</keyword>
<keyword evidence="2" id="KW-0472">Membrane</keyword>
<feature type="transmembrane region" description="Helical" evidence="2">
    <location>
        <begin position="34"/>
        <end position="54"/>
    </location>
</feature>
<gene>
    <name evidence="3" type="ORF">DKX38_014338</name>
</gene>
<name>A0A5N5LF01_9ROSI</name>
<feature type="region of interest" description="Disordered" evidence="1">
    <location>
        <begin position="207"/>
        <end position="229"/>
    </location>
</feature>
<feature type="compositionally biased region" description="Low complexity" evidence="1">
    <location>
        <begin position="7"/>
        <end position="21"/>
    </location>
</feature>
<evidence type="ECO:0000313" key="3">
    <source>
        <dbReference type="EMBL" id="KAB5541364.1"/>
    </source>
</evidence>
<dbReference type="AlphaFoldDB" id="A0A5N5LF01"/>
<protein>
    <submittedName>
        <fullName evidence="3">Uncharacterized protein</fullName>
    </submittedName>
</protein>